<dbReference type="InterPro" id="IPR029066">
    <property type="entry name" value="PLP-binding_barrel"/>
</dbReference>
<dbReference type="Proteomes" id="UP001500457">
    <property type="component" value="Unassembled WGS sequence"/>
</dbReference>
<keyword evidence="7" id="KW-1185">Reference proteome</keyword>
<feature type="modified residue" description="N6-(pyridoxal phosphate)lysine" evidence="2">
    <location>
        <position position="57"/>
    </location>
</feature>
<comment type="caution">
    <text evidence="6">The sequence shown here is derived from an EMBL/GenBank/DDBJ whole genome shotgun (WGS) entry which is preliminary data.</text>
</comment>
<dbReference type="InterPro" id="IPR001608">
    <property type="entry name" value="Ala_racemase_N"/>
</dbReference>
<proteinExistence type="inferred from homology"/>
<dbReference type="NCBIfam" id="TIGR00044">
    <property type="entry name" value="YggS family pyridoxal phosphate-dependent enzyme"/>
    <property type="match status" value="1"/>
</dbReference>
<accession>A0ABP9F2T1</accession>
<sequence>MTVPSSSSDLPSAPSSDPGTRRAELEDALAAVRARVADAARAAGRDPGEVGLLAVTKTWPAQDVALLTDLGLTAFGENKEQEGAAKAAELAELRPEAAPRWHIVGRLQRNKARSLVRWAHAVDSVDSARLVDALESAAAKALDAGEREGPLEVLVQVSVDADPTRGGAPVAEVPELADRVAGCAHLHLGGLMTVAPQDVAPEEAFATVSDLAARVRAAHPHATALSAGMSGDLEAAVAHGSTCVRVGTALLGRR</sequence>
<dbReference type="InterPro" id="IPR011078">
    <property type="entry name" value="PyrdxlP_homeostasis"/>
</dbReference>
<evidence type="ECO:0000259" key="5">
    <source>
        <dbReference type="Pfam" id="PF01168"/>
    </source>
</evidence>
<dbReference type="SUPFAM" id="SSF51419">
    <property type="entry name" value="PLP-binding barrel"/>
    <property type="match status" value="1"/>
</dbReference>
<evidence type="ECO:0000256" key="3">
    <source>
        <dbReference type="RuleBase" id="RU004514"/>
    </source>
</evidence>
<dbReference type="CDD" id="cd00635">
    <property type="entry name" value="PLPDE_III_YBL036c_like"/>
    <property type="match status" value="1"/>
</dbReference>
<keyword evidence="1 2" id="KW-0663">Pyridoxal phosphate</keyword>
<evidence type="ECO:0000313" key="6">
    <source>
        <dbReference type="EMBL" id="GAA4891502.1"/>
    </source>
</evidence>
<comment type="similarity">
    <text evidence="2 3">Belongs to the pyridoxal phosphate-binding protein YggS/PROSC family.</text>
</comment>
<protein>
    <recommendedName>
        <fullName evidence="2">Pyridoxal phosphate homeostasis protein</fullName>
        <shortName evidence="2">PLP homeostasis protein</shortName>
    </recommendedName>
</protein>
<evidence type="ECO:0000256" key="2">
    <source>
        <dbReference type="HAMAP-Rule" id="MF_02087"/>
    </source>
</evidence>
<feature type="compositionally biased region" description="Low complexity" evidence="4">
    <location>
        <begin position="1"/>
        <end position="18"/>
    </location>
</feature>
<dbReference type="PANTHER" id="PTHR10146">
    <property type="entry name" value="PROLINE SYNTHETASE CO-TRANSCRIBED BACTERIAL HOMOLOG PROTEIN"/>
    <property type="match status" value="1"/>
</dbReference>
<dbReference type="Gene3D" id="3.20.20.10">
    <property type="entry name" value="Alanine racemase"/>
    <property type="match status" value="1"/>
</dbReference>
<dbReference type="PIRSF" id="PIRSF004848">
    <property type="entry name" value="YBL036c_PLPDEIII"/>
    <property type="match status" value="1"/>
</dbReference>
<evidence type="ECO:0000313" key="7">
    <source>
        <dbReference type="Proteomes" id="UP001500457"/>
    </source>
</evidence>
<comment type="function">
    <text evidence="2">Pyridoxal 5'-phosphate (PLP)-binding protein, which is involved in PLP homeostasis.</text>
</comment>
<feature type="domain" description="Alanine racemase N-terminal" evidence="5">
    <location>
        <begin position="29"/>
        <end position="252"/>
    </location>
</feature>
<dbReference type="RefSeq" id="WP_420791624.1">
    <property type="nucleotide sequence ID" value="NZ_BAABHQ010000020.1"/>
</dbReference>
<organism evidence="6 7">
    <name type="scientific">Actinomycetospora straminea</name>
    <dbReference type="NCBI Taxonomy" id="663607"/>
    <lineage>
        <taxon>Bacteria</taxon>
        <taxon>Bacillati</taxon>
        <taxon>Actinomycetota</taxon>
        <taxon>Actinomycetes</taxon>
        <taxon>Pseudonocardiales</taxon>
        <taxon>Pseudonocardiaceae</taxon>
        <taxon>Actinomycetospora</taxon>
    </lineage>
</organism>
<feature type="region of interest" description="Disordered" evidence="4">
    <location>
        <begin position="1"/>
        <end position="23"/>
    </location>
</feature>
<gene>
    <name evidence="6" type="ORF">GCM10023203_51530</name>
</gene>
<evidence type="ECO:0000256" key="1">
    <source>
        <dbReference type="ARBA" id="ARBA00022898"/>
    </source>
</evidence>
<reference evidence="7" key="1">
    <citation type="journal article" date="2019" name="Int. J. Syst. Evol. Microbiol.">
        <title>The Global Catalogue of Microorganisms (GCM) 10K type strain sequencing project: providing services to taxonomists for standard genome sequencing and annotation.</title>
        <authorList>
            <consortium name="The Broad Institute Genomics Platform"/>
            <consortium name="The Broad Institute Genome Sequencing Center for Infectious Disease"/>
            <person name="Wu L."/>
            <person name="Ma J."/>
        </authorList>
    </citation>
    <scope>NUCLEOTIDE SEQUENCE [LARGE SCALE GENOMIC DNA]</scope>
    <source>
        <strain evidence="7">JCM 17983</strain>
    </source>
</reference>
<dbReference type="Pfam" id="PF01168">
    <property type="entry name" value="Ala_racemase_N"/>
    <property type="match status" value="1"/>
</dbReference>
<dbReference type="PANTHER" id="PTHR10146:SF14">
    <property type="entry name" value="PYRIDOXAL PHOSPHATE HOMEOSTASIS PROTEIN"/>
    <property type="match status" value="1"/>
</dbReference>
<evidence type="ECO:0000256" key="4">
    <source>
        <dbReference type="SAM" id="MobiDB-lite"/>
    </source>
</evidence>
<dbReference type="EMBL" id="BAABHQ010000020">
    <property type="protein sequence ID" value="GAA4891502.1"/>
    <property type="molecule type" value="Genomic_DNA"/>
</dbReference>
<name>A0ABP9F2T1_9PSEU</name>
<dbReference type="HAMAP" id="MF_02087">
    <property type="entry name" value="PLP_homeostasis"/>
    <property type="match status" value="1"/>
</dbReference>